<dbReference type="GO" id="GO:0008168">
    <property type="term" value="F:methyltransferase activity"/>
    <property type="evidence" value="ECO:0007669"/>
    <property type="project" value="UniProtKB-KW"/>
</dbReference>
<dbReference type="Pfam" id="PF07993">
    <property type="entry name" value="NAD_binding_4"/>
    <property type="match status" value="1"/>
</dbReference>
<dbReference type="InterPro" id="IPR020841">
    <property type="entry name" value="PKS_Beta-ketoAc_synthase_dom"/>
</dbReference>
<dbReference type="SUPFAM" id="SSF51735">
    <property type="entry name" value="NAD(P)-binding Rossmann-fold domains"/>
    <property type="match status" value="2"/>
</dbReference>
<dbReference type="Gene3D" id="3.30.559.30">
    <property type="entry name" value="Nonribosomal peptide synthetase, condensation domain"/>
    <property type="match status" value="1"/>
</dbReference>
<evidence type="ECO:0000256" key="1">
    <source>
        <dbReference type="ARBA" id="ARBA00022450"/>
    </source>
</evidence>
<dbReference type="InterPro" id="IPR023213">
    <property type="entry name" value="CAT-like_dom_sf"/>
</dbReference>
<dbReference type="InterPro" id="IPR001242">
    <property type="entry name" value="Condensation_dom"/>
</dbReference>
<dbReference type="InterPro" id="IPR006162">
    <property type="entry name" value="Ppantetheine_attach_site"/>
</dbReference>
<evidence type="ECO:0000256" key="3">
    <source>
        <dbReference type="ARBA" id="ARBA00022598"/>
    </source>
</evidence>
<feature type="domain" description="Carrier" evidence="11">
    <location>
        <begin position="2223"/>
        <end position="2297"/>
    </location>
</feature>
<evidence type="ECO:0000259" key="13">
    <source>
        <dbReference type="PROSITE" id="PS52019"/>
    </source>
</evidence>
<evidence type="ECO:0000256" key="6">
    <source>
        <dbReference type="ARBA" id="ARBA00022737"/>
    </source>
</evidence>
<dbReference type="NCBIfam" id="TIGR01733">
    <property type="entry name" value="AA-adenyl-dom"/>
    <property type="match status" value="1"/>
</dbReference>
<dbReference type="Gene3D" id="3.40.366.10">
    <property type="entry name" value="Malonyl-Coenzyme A Acyl Carrier Protein, domain 2"/>
    <property type="match status" value="1"/>
</dbReference>
<dbReference type="PROSITE" id="PS52004">
    <property type="entry name" value="KS3_2"/>
    <property type="match status" value="1"/>
</dbReference>
<dbReference type="GO" id="GO:0016874">
    <property type="term" value="F:ligase activity"/>
    <property type="evidence" value="ECO:0007669"/>
    <property type="project" value="UniProtKB-KW"/>
</dbReference>
<dbReference type="Pfam" id="PF00501">
    <property type="entry name" value="AMP-binding"/>
    <property type="match status" value="1"/>
</dbReference>
<dbReference type="GO" id="GO:0009403">
    <property type="term" value="P:toxin biosynthetic process"/>
    <property type="evidence" value="ECO:0007669"/>
    <property type="project" value="UniProtKB-ARBA"/>
</dbReference>
<dbReference type="InterPro" id="IPR020845">
    <property type="entry name" value="AMP-binding_CS"/>
</dbReference>
<dbReference type="PROSITE" id="PS00606">
    <property type="entry name" value="KS3_1"/>
    <property type="match status" value="1"/>
</dbReference>
<dbReference type="InterPro" id="IPR013217">
    <property type="entry name" value="Methyltransf_12"/>
</dbReference>
<dbReference type="Gene3D" id="3.30.559.10">
    <property type="entry name" value="Chloramphenicol acetyltransferase-like domain"/>
    <property type="match status" value="1"/>
</dbReference>
<dbReference type="CDD" id="cd00833">
    <property type="entry name" value="PKS"/>
    <property type="match status" value="1"/>
</dbReference>
<reference evidence="14" key="1">
    <citation type="journal article" date="2020" name="Stud. Mycol.">
        <title>101 Dothideomycetes genomes: a test case for predicting lifestyles and emergence of pathogens.</title>
        <authorList>
            <person name="Haridas S."/>
            <person name="Albert R."/>
            <person name="Binder M."/>
            <person name="Bloem J."/>
            <person name="Labutti K."/>
            <person name="Salamov A."/>
            <person name="Andreopoulos B."/>
            <person name="Baker S."/>
            <person name="Barry K."/>
            <person name="Bills G."/>
            <person name="Bluhm B."/>
            <person name="Cannon C."/>
            <person name="Castanera R."/>
            <person name="Culley D."/>
            <person name="Daum C."/>
            <person name="Ezra D."/>
            <person name="Gonzalez J."/>
            <person name="Henrissat B."/>
            <person name="Kuo A."/>
            <person name="Liang C."/>
            <person name="Lipzen A."/>
            <person name="Lutzoni F."/>
            <person name="Magnuson J."/>
            <person name="Mondo S."/>
            <person name="Nolan M."/>
            <person name="Ohm R."/>
            <person name="Pangilinan J."/>
            <person name="Park H.-J."/>
            <person name="Ramirez L."/>
            <person name="Alfaro M."/>
            <person name="Sun H."/>
            <person name="Tritt A."/>
            <person name="Yoshinaga Y."/>
            <person name="Zwiers L.-H."/>
            <person name="Turgeon B."/>
            <person name="Goodwin S."/>
            <person name="Spatafora J."/>
            <person name="Crous P."/>
            <person name="Grigoriev I."/>
        </authorList>
    </citation>
    <scope>NUCLEOTIDE SEQUENCE</scope>
    <source>
        <strain evidence="14">CBS 121167</strain>
    </source>
</reference>
<dbReference type="Gene3D" id="3.30.300.30">
    <property type="match status" value="1"/>
</dbReference>
<evidence type="ECO:0000256" key="10">
    <source>
        <dbReference type="SAM" id="MobiDB-lite"/>
    </source>
</evidence>
<dbReference type="SUPFAM" id="SSF56801">
    <property type="entry name" value="Acetyl-CoA synthetase-like"/>
    <property type="match status" value="1"/>
</dbReference>
<dbReference type="Proteomes" id="UP000799438">
    <property type="component" value="Unassembled WGS sequence"/>
</dbReference>
<evidence type="ECO:0000313" key="15">
    <source>
        <dbReference type="Proteomes" id="UP000799438"/>
    </source>
</evidence>
<comment type="similarity">
    <text evidence="8">In the C-terminal section; belongs to the NRP synthetase family.</text>
</comment>
<dbReference type="InterPro" id="IPR001227">
    <property type="entry name" value="Ac_transferase_dom_sf"/>
</dbReference>
<keyword evidence="3" id="KW-0436">Ligase</keyword>
<dbReference type="CDD" id="cd02440">
    <property type="entry name" value="AdoMet_MTases"/>
    <property type="match status" value="1"/>
</dbReference>
<dbReference type="InterPro" id="IPR050091">
    <property type="entry name" value="PKS_NRPS_Biosynth_Enz"/>
</dbReference>
<dbReference type="Pfam" id="PF14765">
    <property type="entry name" value="PS-DH"/>
    <property type="match status" value="1"/>
</dbReference>
<dbReference type="SUPFAM" id="SSF53335">
    <property type="entry name" value="S-adenosyl-L-methionine-dependent methyltransferases"/>
    <property type="match status" value="1"/>
</dbReference>
<dbReference type="PANTHER" id="PTHR43775">
    <property type="entry name" value="FATTY ACID SYNTHASE"/>
    <property type="match status" value="1"/>
</dbReference>
<dbReference type="PROSITE" id="PS00012">
    <property type="entry name" value="PHOSPHOPANTETHEINE"/>
    <property type="match status" value="1"/>
</dbReference>
<dbReference type="SMART" id="SM00826">
    <property type="entry name" value="PKS_DH"/>
    <property type="match status" value="1"/>
</dbReference>
<dbReference type="Pfam" id="PF02801">
    <property type="entry name" value="Ketoacyl-synt_C"/>
    <property type="match status" value="1"/>
</dbReference>
<dbReference type="InterPro" id="IPR014031">
    <property type="entry name" value="Ketoacyl_synth_C"/>
</dbReference>
<dbReference type="GeneID" id="54295077"/>
<dbReference type="InterPro" id="IPR029063">
    <property type="entry name" value="SAM-dependent_MTases_sf"/>
</dbReference>
<dbReference type="GO" id="GO:0006633">
    <property type="term" value="P:fatty acid biosynthetic process"/>
    <property type="evidence" value="ECO:0007669"/>
    <property type="project" value="InterPro"/>
</dbReference>
<dbReference type="CDD" id="cd05930">
    <property type="entry name" value="A_NRPS"/>
    <property type="match status" value="1"/>
</dbReference>
<evidence type="ECO:0008006" key="16">
    <source>
        <dbReference type="Google" id="ProtNLM"/>
    </source>
</evidence>
<evidence type="ECO:0000256" key="4">
    <source>
        <dbReference type="ARBA" id="ARBA00022603"/>
    </source>
</evidence>
<dbReference type="Pfam" id="PF21089">
    <property type="entry name" value="PKS_DH_N"/>
    <property type="match status" value="1"/>
</dbReference>
<dbReference type="Pfam" id="PF00668">
    <property type="entry name" value="Condensation"/>
    <property type="match status" value="1"/>
</dbReference>
<dbReference type="Gene3D" id="3.40.50.150">
    <property type="entry name" value="Vaccinia Virus protein VP39"/>
    <property type="match status" value="1"/>
</dbReference>
<evidence type="ECO:0000256" key="9">
    <source>
        <dbReference type="PROSITE-ProRule" id="PRU01363"/>
    </source>
</evidence>
<dbReference type="SUPFAM" id="SSF52777">
    <property type="entry name" value="CoA-dependent acyltransferases"/>
    <property type="match status" value="2"/>
</dbReference>
<organism evidence="14 15">
    <name type="scientific">Aplosporella prunicola CBS 121167</name>
    <dbReference type="NCBI Taxonomy" id="1176127"/>
    <lineage>
        <taxon>Eukaryota</taxon>
        <taxon>Fungi</taxon>
        <taxon>Dikarya</taxon>
        <taxon>Ascomycota</taxon>
        <taxon>Pezizomycotina</taxon>
        <taxon>Dothideomycetes</taxon>
        <taxon>Dothideomycetes incertae sedis</taxon>
        <taxon>Botryosphaeriales</taxon>
        <taxon>Aplosporellaceae</taxon>
        <taxon>Aplosporella</taxon>
    </lineage>
</organism>
<protein>
    <recommendedName>
        <fullName evidence="16">Carrier domain-containing protein</fullName>
    </recommendedName>
</protein>
<feature type="compositionally biased region" description="Low complexity" evidence="10">
    <location>
        <begin position="2327"/>
        <end position="2340"/>
    </location>
</feature>
<dbReference type="InterPro" id="IPR014043">
    <property type="entry name" value="Acyl_transferase_dom"/>
</dbReference>
<feature type="region of interest" description="Disordered" evidence="10">
    <location>
        <begin position="2298"/>
        <end position="2342"/>
    </location>
</feature>
<dbReference type="InterPro" id="IPR042099">
    <property type="entry name" value="ANL_N_sf"/>
</dbReference>
<evidence type="ECO:0000256" key="5">
    <source>
        <dbReference type="ARBA" id="ARBA00022679"/>
    </source>
</evidence>
<dbReference type="Gene3D" id="3.40.50.12780">
    <property type="entry name" value="N-terminal domain of ligase-like"/>
    <property type="match status" value="1"/>
</dbReference>
<dbReference type="FunFam" id="3.40.47.10:FF:000019">
    <property type="entry name" value="Polyketide synthase type I"/>
    <property type="match status" value="1"/>
</dbReference>
<keyword evidence="1" id="KW-0596">Phosphopantetheine</keyword>
<dbReference type="InterPro" id="IPR016035">
    <property type="entry name" value="Acyl_Trfase/lysoPLipase"/>
</dbReference>
<name>A0A6A6AZT2_9PEZI</name>
<dbReference type="Pfam" id="PF00109">
    <property type="entry name" value="ketoacyl-synt"/>
    <property type="match status" value="1"/>
</dbReference>
<dbReference type="InterPro" id="IPR042104">
    <property type="entry name" value="PKS_dehydratase_sf"/>
</dbReference>
<dbReference type="Pfam" id="PF00550">
    <property type="entry name" value="PP-binding"/>
    <property type="match status" value="2"/>
</dbReference>
<accession>A0A6A6AZT2</accession>
<dbReference type="InterPro" id="IPR049552">
    <property type="entry name" value="PKS_DH_N"/>
</dbReference>
<dbReference type="InterPro" id="IPR016039">
    <property type="entry name" value="Thiolase-like"/>
</dbReference>
<dbReference type="Gene3D" id="3.10.129.110">
    <property type="entry name" value="Polyketide synthase dehydratase"/>
    <property type="match status" value="1"/>
</dbReference>
<dbReference type="SUPFAM" id="SSF52151">
    <property type="entry name" value="FabD/lysophospholipase-like"/>
    <property type="match status" value="1"/>
</dbReference>
<dbReference type="PROSITE" id="PS52019">
    <property type="entry name" value="PKS_MFAS_DH"/>
    <property type="match status" value="1"/>
</dbReference>
<keyword evidence="4" id="KW-0489">Methyltransferase</keyword>
<feature type="domain" description="Carrier" evidence="11">
    <location>
        <begin position="3358"/>
        <end position="3437"/>
    </location>
</feature>
<dbReference type="SMART" id="SM00827">
    <property type="entry name" value="PKS_AT"/>
    <property type="match status" value="1"/>
</dbReference>
<dbReference type="Pfam" id="PF08659">
    <property type="entry name" value="KR"/>
    <property type="match status" value="1"/>
</dbReference>
<dbReference type="InterPro" id="IPR036291">
    <property type="entry name" value="NAD(P)-bd_dom_sf"/>
</dbReference>
<dbReference type="PROSITE" id="PS00455">
    <property type="entry name" value="AMP_BINDING"/>
    <property type="match status" value="1"/>
</dbReference>
<dbReference type="Gene3D" id="3.30.70.3290">
    <property type="match status" value="1"/>
</dbReference>
<dbReference type="SUPFAM" id="SSF47336">
    <property type="entry name" value="ACP-like"/>
    <property type="match status" value="2"/>
</dbReference>
<dbReference type="RefSeq" id="XP_033392242.1">
    <property type="nucleotide sequence ID" value="XM_033537581.1"/>
</dbReference>
<dbReference type="InterPro" id="IPR000873">
    <property type="entry name" value="AMP-dep_synth/lig_dom"/>
</dbReference>
<dbReference type="InterPro" id="IPR013968">
    <property type="entry name" value="PKS_KR"/>
</dbReference>
<keyword evidence="2" id="KW-0597">Phosphoprotein</keyword>
<dbReference type="InterPro" id="IPR016036">
    <property type="entry name" value="Malonyl_transacylase_ACP-bd"/>
</dbReference>
<evidence type="ECO:0000256" key="7">
    <source>
        <dbReference type="ARBA" id="ARBA00023268"/>
    </source>
</evidence>
<dbReference type="Pfam" id="PF22621">
    <property type="entry name" value="CurL-like_PKS_C"/>
    <property type="match status" value="1"/>
</dbReference>
<dbReference type="InterPro" id="IPR014030">
    <property type="entry name" value="Ketoacyl_synth_N"/>
</dbReference>
<feature type="region of interest" description="C-terminal hotdog fold" evidence="9">
    <location>
        <begin position="1109"/>
        <end position="1253"/>
    </location>
</feature>
<dbReference type="Pfam" id="PF08242">
    <property type="entry name" value="Methyltransf_12"/>
    <property type="match status" value="1"/>
</dbReference>
<sequence length="3817" mass="420617">MTSFPKYTSEPIAIVGSSCRFPGGASSPSKLWKLLEEPYDVLNTIPSERFNPDGFYHTNGEYHGSSNVRQSYLLEEDIRVFDHAFFSINPKEAEAMDPQQRLLLETVYEGIESAGYSIQELQGSQTAVYVGQMTGDYYDVLLRDIDSAPQYLATGTARSIMSNRVSYFFDWKGPSVTIDTACSSSLVALHQAVQALRHGECGPSGTAVAAGVNLILGPELYIFESKLHMLSPTGRSRMWDAGADGYARGEGFACVVLKTLKQAIADNDSIECVIRETGVNQDGRTTGITMPSVASQASLIKATYARAGLDCLKKEDRCQYFEAHGTGTLAGDPVEAEAVRNVFFPQNKVAHHNSDDQLFVGSVKTVIGHLEGTAGLAGVLKASLALQNSMIPPNMHFNRLNPAIEPLYTHLRVPTELQKWPDLPKGTPRRASVNSFGFGGTNAHAILESWEPQPNPGEDWVDECQHSERSAPCGPITLSANSETALISAVASLSDKLKMNEEMNLSDLAWTLQTRRTQFQIRVSFSACDRYQLMTKLDAAVEKAVTNGTNLGTRAIQTTEQFPPRILAVFTGQGAQWPAMGAELHAKSILFRRTICDLEASLRSLPDAPTWSLEAELLAPPDKTRIHDAAISQPMCTALQVALVNLIQAAGVTFSAVVGHSSGEIAAAYAAGYINASDAVRIAYYRGLHAHLAQGPQGQNGKMVAVGMSIEEATSFCQRDQFLGRLSVAASNANSSATLSGDSDAVDEAKELLDEEKTFARVLKVDTAYHSHHMQPCVGPYMSSLRQCGIQVQPGPYRCKWYSSVYGRTTDDPDSFRDKYWIENMAQPVLFSQAIYRAVTEDDCHDIALEIGPHPALKGPATESLKTLTGVDIPYEGVMKRGEPDFSAFSDGLGFVWRNFLSPHPVIDFAEFRKSCLGESYGNGSVLKDLPPYSWDHDKELWKESRLSRIFRMRQRPVHELLGTATSNGNNREMRWRNVMKINEMEWLRGHQFQGQVLFPAAGYVSMAFEASMFLAADQSVKLVELQDLVIHHAITIDEDSAGAEVTFVIRVTDQTSSQILAEYACYSGGVDSKSQDFENMNFTGRVVITMGEPAEETLPERPTETLPMTPIDLTRLYESLTGIGLQYSGAFVANTIERRLGAATVGLKPSPPSTLGIHPATLDTTFHGLFAAFSAPGDGRLWTHYLPTSIRRVRINTAYTNEHVDLVADCHLREASAKTISGDLGIFNAANGHGAIQVHEIVCSSFTVPSKQDDRKLFAHNVWKQDLSDGFESRSDTAGHDTSADLELIDICERASYFYLRRLREEVRLEEVETMAWHFKCLMDWAFKHLLPKVETGRHPRVKPEWASDTRDMVLAWKKQYPGQIDLEIVVAVGEVLPAVVRGKLPILQVMMENDMLNRLYKYGQGFNYANVHLETAAAQLSHRYPRMNVLEIGAGTGGATVNVLKGLAGQFLSYTYTDISPGFFEKAQLLFEEHSEKIKYKTLDIERDPLEQGYKEHFFDVIVASNVLHATKVLSNTLANCRKLLKPGGYLMLLEITSDTLLPQFIMSGLPGWWLGRDDGRKYHPTISEAQWNSVLLNTGFSGVDTVRRDLDEPDKYLCSVMLSQAVDDRVTTLRNPLSCVDKVPHISHLLIVGGTTLAVAKAVQSIRGLLHTFTATVTLVNSLEDVTADLIIPGSAVICLSDLEEPTFKDLTHNRFAGMQMLFHHAKYILWALALSPTSSSLLSVPEEHVYVCSEGFDEEKGLSDVLGILLAESLVTAVRGRLWVHEADERLAQLISQAAKDNDVGVFLSTSTAKSDPKRFYIHPCIMGRDLESVLPAGIQTFVNLDVHSIDNLPSSHLLEPTKIFTTRNGDIKTFVTLQFSKQRMHELLQKHRLISENPAHSPGAGTISVTEVFKLKKEQQLPTSVVDWATTSEVMLPISPINANSLFSGDKTYFLVGLTGEVGQSLCNWMADHGARHLVITSRNPKVDGTFLRLMQRKCVNLKIFSLDIADKKALVEIYKRICATMPPIAGVANAAMVLRDRSFDNLTLEDFNVVLKPKVDGSKNLDEIFHSSKLDFFVLFSSLACVIGNRGQSNYGAANMFMTSLACQRRKRGVPASIIDIGMLLGVGYVARSGDQYEAQLRKYNYMSISEPEFHSMFAEAIVAGLPDSGQHPELITGLERTNLSGENSRTPWHRNPRFSHYIYEEHDMVESKKHGQPSQSVQLQLRTATNNQEALATLETCFSKKLELVLQVPSEKIDKTVPLMKLGIDSLVAVEIRSWFLKELTVDMPVLKMLSGASLTDICKDALARLPESLKPTKPDDGEPESTNSSRALSKKDAAQPSQQVPVPEVVTPGNTETEVASLEGSVVEFDGILSTDTVRTSSESSYDNVTVEQAYQRVGEMSYAQSRLYFLHVYLQDKSTYNVTFSGKVKGPLDIHQLRGALRAVADVHESLRSSFFVDRLTGKPIQAVNQESDIEVEHKEVRSESDIDIELDTLKHIEFDIEHGRTMKVVVLSESRFEHHILFCYHHVVLDGISWLLFLRDLNNAYGLRSVKRPLQQAIDFSAKQRREYVVHKIQNELRYWSAEHASPPGAIPLFPFSKVKSRQVLKAYDTRTFETKLKPSLAKRVKQRSSELQVTSFHFYLSALGAFLSRCLGTNDLNIGILDANRTDAEDLETVGFFLNLLPIRFKLESNKPFSELARQTRNKVFAALANSRVPFDTILDHLKISRSGTQSPMFQVALNYRMGDSYHSPLGNCAIEWNTAIPARNPYDLTVDITETPDGVTLLGFTTQSYMYSASDSKRLQKWYIHYLEALTDTPSTLLSDCSLADDDDVKHAIEIGSGDRRQVDWPNTLAHRIDEMAAAHPRSTAVKDGSGMSLSYTRMMARAHQIGNHLRQASVKPGSYVATLLEPVADVVCSLLAIMRLGLIYVPLDLRNPPERLYSIVSDSKPSAIICHDATVQQAQGLASPETTVINLSSISQTSSAPVYNLARGDQPGFVLYTSGSTGTPKGVVLTHDGFKNQIFAISQLFGVGREVVLQQSAFGFDMSLEQVFSALAHGGTVIIVPKDARGDPVRIANIMLSETVTYTEFVPSEYLSLLTYGSATLQKCTAWRLAFSGGEKITGQLRRGFRALGIPNLQLINVYGPTEVTLSCTRGIVPYNGSNIEADQMDTSVGRVLPNYTIAIVDQDLRPLPAGCPGEICIDGAGTAIGYLNRPEETARKFVTGDFSKKTVYRSGDKGRILEDGTVHFLGRLDGDSQVKIHGIRIELDEIAAALLNVANPALVDAAISFRPDSDVLVAFVVFAADFVGDKETFSEQLKTRLPFPPYMCPTFVVALDNLPTSPNGKKDRLAIDRLPLPLAKASTATTDDNLSSSEVQVKRIWEEVLPNTLGSFRVGPDSDFFRVGGNSLLLLKLQAALRARFHADVPLPELFQSSTIRQMAWRIQPKPANSILSAPAELDWNHEISTLCEGLPSAPQALPPTSKTGLVIILTGATGFLGTHVLQRLIANPRVKEVHCIAIRPDGSTGAPRHVAPALRISGKVFEHSGDLAEHRSFGLPPSELESLAARAHLIIHNGADVSFLKSYATLRAPNVLSTRTLTAIAIRRGLPLHFVSSASVAHFMPTENDSHGLAETSIAATHTPSPDSATQEAHGYAASKWASEALLERAATTRDFRACIHRPTSVVGPDAPATDLMASLLRYSALLRTVPRFEGNVDGVFDFVAVEDVATGIISAALRSLGMNDKGGDAVRYVHHCNDVKVLPDKFRTYMEEREGYIFRELPLQAWINMARGAGMNELVAEYLSSATASGKQITLPMVRRGKDDLGVAF</sequence>
<dbReference type="InterPro" id="IPR009081">
    <property type="entry name" value="PP-bd_ACP"/>
</dbReference>
<dbReference type="GO" id="GO:0004315">
    <property type="term" value="F:3-oxoacyl-[acyl-carrier-protein] synthase activity"/>
    <property type="evidence" value="ECO:0007669"/>
    <property type="project" value="InterPro"/>
</dbReference>
<dbReference type="SMART" id="SM00822">
    <property type="entry name" value="PKS_KR"/>
    <property type="match status" value="1"/>
</dbReference>
<keyword evidence="15" id="KW-1185">Reference proteome</keyword>
<proteinExistence type="inferred from homology"/>
<dbReference type="SMART" id="SM00825">
    <property type="entry name" value="PKS_KS"/>
    <property type="match status" value="1"/>
</dbReference>
<dbReference type="InterPro" id="IPR020806">
    <property type="entry name" value="PKS_PP-bd"/>
</dbReference>
<gene>
    <name evidence="14" type="ORF">K452DRAFT_237343</name>
</gene>
<keyword evidence="7" id="KW-0511">Multifunctional enzyme</keyword>
<dbReference type="PANTHER" id="PTHR43775:SF20">
    <property type="entry name" value="HYBRID PKS-NRPS SYNTHETASE APDA"/>
    <property type="match status" value="1"/>
</dbReference>
<feature type="active site" description="Proton donor; for dehydratase activity" evidence="9">
    <location>
        <position position="1164"/>
    </location>
</feature>
<evidence type="ECO:0000256" key="2">
    <source>
        <dbReference type="ARBA" id="ARBA00022553"/>
    </source>
</evidence>
<dbReference type="SUPFAM" id="SSF53901">
    <property type="entry name" value="Thiolase-like"/>
    <property type="match status" value="1"/>
</dbReference>
<evidence type="ECO:0000259" key="12">
    <source>
        <dbReference type="PROSITE" id="PS52004"/>
    </source>
</evidence>
<evidence type="ECO:0000256" key="8">
    <source>
        <dbReference type="ARBA" id="ARBA00029443"/>
    </source>
</evidence>
<dbReference type="Gene3D" id="3.40.50.720">
    <property type="entry name" value="NAD(P)-binding Rossmann-like Domain"/>
    <property type="match status" value="2"/>
</dbReference>
<keyword evidence="6" id="KW-0677">Repeat</keyword>
<dbReference type="Pfam" id="PF00698">
    <property type="entry name" value="Acyl_transf_1"/>
    <property type="match status" value="1"/>
</dbReference>
<dbReference type="GO" id="GO:0032259">
    <property type="term" value="P:methylation"/>
    <property type="evidence" value="ECO:0007669"/>
    <property type="project" value="UniProtKB-KW"/>
</dbReference>
<dbReference type="InterPro" id="IPR013120">
    <property type="entry name" value="FAR_NAD-bd"/>
</dbReference>
<dbReference type="EMBL" id="ML995518">
    <property type="protein sequence ID" value="KAF2136524.1"/>
    <property type="molecule type" value="Genomic_DNA"/>
</dbReference>
<dbReference type="CDD" id="cd19532">
    <property type="entry name" value="C_PKS-NRPS"/>
    <property type="match status" value="1"/>
</dbReference>
<dbReference type="InterPro" id="IPR010071">
    <property type="entry name" value="AA_adenyl_dom"/>
</dbReference>
<feature type="region of interest" description="N-terminal hotdog fold" evidence="9">
    <location>
        <begin position="959"/>
        <end position="1094"/>
    </location>
</feature>
<dbReference type="SMART" id="SM00823">
    <property type="entry name" value="PKS_PP"/>
    <property type="match status" value="2"/>
</dbReference>
<dbReference type="InterPro" id="IPR049900">
    <property type="entry name" value="PKS_mFAS_DH"/>
</dbReference>
<dbReference type="InterPro" id="IPR020807">
    <property type="entry name" value="PKS_DH"/>
</dbReference>
<dbReference type="SUPFAM" id="SSF55048">
    <property type="entry name" value="Probable ACP-binding domain of malonyl-CoA ACP transacylase"/>
    <property type="match status" value="1"/>
</dbReference>
<evidence type="ECO:0000313" key="14">
    <source>
        <dbReference type="EMBL" id="KAF2136524.1"/>
    </source>
</evidence>
<dbReference type="Gene3D" id="1.10.1200.10">
    <property type="entry name" value="ACP-like"/>
    <property type="match status" value="2"/>
</dbReference>
<feature type="domain" description="Ketosynthase family 3 (KS3)" evidence="12">
    <location>
        <begin position="9"/>
        <end position="449"/>
    </location>
</feature>
<dbReference type="GO" id="GO:0031177">
    <property type="term" value="F:phosphopantetheine binding"/>
    <property type="evidence" value="ECO:0007669"/>
    <property type="project" value="InterPro"/>
</dbReference>
<dbReference type="OrthoDB" id="329835at2759"/>
<dbReference type="InterPro" id="IPR036736">
    <property type="entry name" value="ACP-like_sf"/>
</dbReference>
<dbReference type="InterPro" id="IPR045851">
    <property type="entry name" value="AMP-bd_C_sf"/>
</dbReference>
<dbReference type="InterPro" id="IPR057326">
    <property type="entry name" value="KR_dom"/>
</dbReference>
<evidence type="ECO:0000259" key="11">
    <source>
        <dbReference type="PROSITE" id="PS50075"/>
    </source>
</evidence>
<dbReference type="Gene3D" id="3.40.47.10">
    <property type="match status" value="1"/>
</dbReference>
<feature type="active site" description="Proton acceptor; for dehydratase activity" evidence="9">
    <location>
        <position position="991"/>
    </location>
</feature>
<keyword evidence="5" id="KW-0808">Transferase</keyword>
<dbReference type="GO" id="GO:0004312">
    <property type="term" value="F:fatty acid synthase activity"/>
    <property type="evidence" value="ECO:0007669"/>
    <property type="project" value="TreeGrafter"/>
</dbReference>
<dbReference type="InterPro" id="IPR018201">
    <property type="entry name" value="Ketoacyl_synth_AS"/>
</dbReference>
<dbReference type="InterPro" id="IPR049551">
    <property type="entry name" value="PKS_DH_C"/>
</dbReference>
<dbReference type="PROSITE" id="PS50075">
    <property type="entry name" value="CARRIER"/>
    <property type="match status" value="2"/>
</dbReference>
<feature type="domain" description="PKS/mFAS DH" evidence="13">
    <location>
        <begin position="959"/>
        <end position="1253"/>
    </location>
</feature>